<dbReference type="Proteomes" id="UP001445335">
    <property type="component" value="Unassembled WGS sequence"/>
</dbReference>
<gene>
    <name evidence="3" type="ORF">WJX81_008387</name>
</gene>
<name>A0AAW1RUX2_9CHLO</name>
<dbReference type="PANTHER" id="PTHR15682">
    <property type="entry name" value="UNHEALTHY RIBOSOME BIOGENESIS PROTEIN 2 HOMOLOG"/>
    <property type="match status" value="1"/>
</dbReference>
<evidence type="ECO:0000313" key="4">
    <source>
        <dbReference type="Proteomes" id="UP001445335"/>
    </source>
</evidence>
<dbReference type="GO" id="GO:0042254">
    <property type="term" value="P:ribosome biogenesis"/>
    <property type="evidence" value="ECO:0007669"/>
    <property type="project" value="TreeGrafter"/>
</dbReference>
<dbReference type="EMBL" id="JALJOU010000021">
    <property type="protein sequence ID" value="KAK9837520.1"/>
    <property type="molecule type" value="Genomic_DNA"/>
</dbReference>
<reference evidence="3 4" key="1">
    <citation type="journal article" date="2024" name="Nat. Commun.">
        <title>Phylogenomics reveals the evolutionary origins of lichenization in chlorophyte algae.</title>
        <authorList>
            <person name="Puginier C."/>
            <person name="Libourel C."/>
            <person name="Otte J."/>
            <person name="Skaloud P."/>
            <person name="Haon M."/>
            <person name="Grisel S."/>
            <person name="Petersen M."/>
            <person name="Berrin J.G."/>
            <person name="Delaux P.M."/>
            <person name="Dal Grande F."/>
            <person name="Keller J."/>
        </authorList>
    </citation>
    <scope>NUCLEOTIDE SEQUENCE [LARGE SCALE GENOMIC DNA]</scope>
    <source>
        <strain evidence="3 4">SAG 245.80</strain>
    </source>
</reference>
<evidence type="ECO:0000256" key="1">
    <source>
        <dbReference type="SAM" id="MobiDB-lite"/>
    </source>
</evidence>
<dbReference type="InterPro" id="IPR052609">
    <property type="entry name" value="Ribosome_Biogenesis_Reg"/>
</dbReference>
<comment type="caution">
    <text evidence="3">The sequence shown here is derived from an EMBL/GenBank/DDBJ whole genome shotgun (WGS) entry which is preliminary data.</text>
</comment>
<keyword evidence="4" id="KW-1185">Reference proteome</keyword>
<dbReference type="InterPro" id="IPR018849">
    <property type="entry name" value="Urb2/Npa2_C"/>
</dbReference>
<evidence type="ECO:0000259" key="2">
    <source>
        <dbReference type="Pfam" id="PF10441"/>
    </source>
</evidence>
<sequence length="1112" mass="109819">MDVPAEAGANPALVEAAAHACGLLRGSCSGAVAAAAAEALAAAVLRALRVLSAKFGRTCRPSLEHSVALAEAALAAVPAPALATPADGAAEGGPAPRAGGRVAASAAAAAAAAESRLAAAALALVEAAVLAPAHVPELAGLCAAEAAAGAGEPPGCALVSGSPGKDVAGGDMETDGKGGTGGARRGALAPRSYHWQLFQVLADEVARGSPDTLVPVLRALPWLLARFCAALRRIRPQLVAALCTTGAYRPTEDASGAQRALLRRLADAALAPFGAATDAPPPAARPADMPAAKRARKAAPEAHGLAHEPVSLAPASAPKAGGRGVAGAPGAAAAAARVAAAVMDAEPRALAARLDALWALLWAAAGDGGQGAAVAAAVAARLVRAYAELRRLQELLVSLAAALAAPGYPPAAARVAGSAELTAALRQAVHNLPPGQAPALVRWVAAELAQLARAGDGERVLGTLLATCLEASRVELTTAVAMAAAVQGLVQDALAAPLQRELLLVAKRGGKAAASVGGISAGSARLAALLRLYAAALAAHARMAVLEERVLRLRCTCALGAADAANRAASPAGDVDLASSAQAELRELSGALLSGLEDLAQLSSWAAVEELFEATGGALRALAARGLQLQPTAALADAATLAEGAVGEGGEGQAGVQLLAGPPWRQAPAPDPTLMAACTARLEAVAAAGMRSLPATLAAPLQAESDPEKGFRSPASAAFEALLALHLRLLRALLPPPEAPAPNRYAAALVMGLPTLADAARDPVRAGPCAALRRALLASACALLAGASAADAAALYAALPDVLASAESLSAALPMLEVTLVALECAPGGLRLLARHSTPLAVALLRLLERSALPLPQAGPQPGRRCGKAGAAAAAVCTALRALESLAARDAALPLPATVVAGALHCPALLFGIGGGVGGGSWRNAGQQPDPAVEAGALAGGAALLAALLRRRAAPARRLMALAAASARALLAALVAWGARSDAAAHAVACAEELARVYAAVAAHKETLGVYCPHLLADYITLAAAPAAPEAAMGDRGAAGADVAGGSGLGLGPAAAMALRQGAYELYGACSPIEVQHVFTVLGASGGGSARRTALAELRRDYERHHKHGGKV</sequence>
<evidence type="ECO:0000313" key="3">
    <source>
        <dbReference type="EMBL" id="KAK9837520.1"/>
    </source>
</evidence>
<dbReference type="GO" id="GO:0005730">
    <property type="term" value="C:nucleolus"/>
    <property type="evidence" value="ECO:0007669"/>
    <property type="project" value="TreeGrafter"/>
</dbReference>
<dbReference type="AlphaFoldDB" id="A0AAW1RUX2"/>
<organism evidence="3 4">
    <name type="scientific">Elliptochloris bilobata</name>
    <dbReference type="NCBI Taxonomy" id="381761"/>
    <lineage>
        <taxon>Eukaryota</taxon>
        <taxon>Viridiplantae</taxon>
        <taxon>Chlorophyta</taxon>
        <taxon>core chlorophytes</taxon>
        <taxon>Trebouxiophyceae</taxon>
        <taxon>Trebouxiophyceae incertae sedis</taxon>
        <taxon>Elliptochloris clade</taxon>
        <taxon>Elliptochloris</taxon>
    </lineage>
</organism>
<dbReference type="Pfam" id="PF10441">
    <property type="entry name" value="Urb2"/>
    <property type="match status" value="1"/>
</dbReference>
<proteinExistence type="predicted"/>
<accession>A0AAW1RUX2</accession>
<feature type="region of interest" description="Disordered" evidence="1">
    <location>
        <begin position="276"/>
        <end position="309"/>
    </location>
</feature>
<dbReference type="PANTHER" id="PTHR15682:SF2">
    <property type="entry name" value="UNHEALTHY RIBOSOME BIOGENESIS PROTEIN 2 HOMOLOG"/>
    <property type="match status" value="1"/>
</dbReference>
<feature type="domain" description="Nucleolar 27S pre-rRNA processing Urb2/Npa2 C-terminal" evidence="2">
    <location>
        <begin position="943"/>
        <end position="1110"/>
    </location>
</feature>
<protein>
    <recommendedName>
        <fullName evidence="2">Nucleolar 27S pre-rRNA processing Urb2/Npa2 C-terminal domain-containing protein</fullName>
    </recommendedName>
</protein>